<sequence length="214" mass="23872">MVFKRRDKQSNAQRLKALVYPRGGWRRAISYICLRLRRLPDRPARIARGISCGVFVCFTPFFGFHFFLAIFFAWMVQGNKIAAFLATLVGNPVTFPLIAASSIHTGELIMQVETPIPLSQILSAFASAFGELARNLVNITISGTAEWDRLHTFFHAVFIPYAVGSLIPGLIAATVAYVLSHKVILAYQKRRETHARKRLARKKPDKADNGGATP</sequence>
<keyword evidence="2" id="KW-0812">Transmembrane</keyword>
<feature type="domain" description="DUF2062" evidence="3">
    <location>
        <begin position="27"/>
        <end position="192"/>
    </location>
</feature>
<dbReference type="RefSeq" id="WP_133342851.1">
    <property type="nucleotide sequence ID" value="NZ_SMZO01000020.1"/>
</dbReference>
<dbReference type="AlphaFoldDB" id="A0A4R6AUW5"/>
<dbReference type="EMBL" id="SMZO01000020">
    <property type="protein sequence ID" value="TDL87877.1"/>
    <property type="molecule type" value="Genomic_DNA"/>
</dbReference>
<dbReference type="Proteomes" id="UP000294562">
    <property type="component" value="Unassembled WGS sequence"/>
</dbReference>
<organism evidence="4 5">
    <name type="scientific">Meridianimarinicoccus aquatilis</name>
    <dbReference type="NCBI Taxonomy" id="2552766"/>
    <lineage>
        <taxon>Bacteria</taxon>
        <taxon>Pseudomonadati</taxon>
        <taxon>Pseudomonadota</taxon>
        <taxon>Alphaproteobacteria</taxon>
        <taxon>Rhodobacterales</taxon>
        <taxon>Paracoccaceae</taxon>
        <taxon>Meridianimarinicoccus</taxon>
    </lineage>
</organism>
<feature type="region of interest" description="Disordered" evidence="1">
    <location>
        <begin position="195"/>
        <end position="214"/>
    </location>
</feature>
<proteinExistence type="predicted"/>
<gene>
    <name evidence="4" type="ORF">E2L05_10430</name>
</gene>
<keyword evidence="2" id="KW-0472">Membrane</keyword>
<reference evidence="4 5" key="1">
    <citation type="submission" date="2019-03" db="EMBL/GenBank/DDBJ databases">
        <title>Rhodobacteraceae bacterium SM1902, a new member of the family Rhodobacteraceae isolated from Yantai.</title>
        <authorList>
            <person name="Sun Y."/>
        </authorList>
    </citation>
    <scope>NUCLEOTIDE SEQUENCE [LARGE SCALE GENOMIC DNA]</scope>
    <source>
        <strain evidence="4 5">SM1902</strain>
    </source>
</reference>
<dbReference type="PANTHER" id="PTHR40547">
    <property type="entry name" value="SLL0298 PROTEIN"/>
    <property type="match status" value="1"/>
</dbReference>
<keyword evidence="2" id="KW-1133">Transmembrane helix</keyword>
<evidence type="ECO:0000256" key="1">
    <source>
        <dbReference type="SAM" id="MobiDB-lite"/>
    </source>
</evidence>
<comment type="caution">
    <text evidence="4">The sequence shown here is derived from an EMBL/GenBank/DDBJ whole genome shotgun (WGS) entry which is preliminary data.</text>
</comment>
<feature type="compositionally biased region" description="Basic residues" evidence="1">
    <location>
        <begin position="195"/>
        <end position="204"/>
    </location>
</feature>
<evidence type="ECO:0000256" key="2">
    <source>
        <dbReference type="SAM" id="Phobius"/>
    </source>
</evidence>
<dbReference type="PANTHER" id="PTHR40547:SF1">
    <property type="entry name" value="SLL0298 PROTEIN"/>
    <property type="match status" value="1"/>
</dbReference>
<evidence type="ECO:0000313" key="4">
    <source>
        <dbReference type="EMBL" id="TDL87877.1"/>
    </source>
</evidence>
<evidence type="ECO:0000259" key="3">
    <source>
        <dbReference type="Pfam" id="PF09835"/>
    </source>
</evidence>
<evidence type="ECO:0000313" key="5">
    <source>
        <dbReference type="Proteomes" id="UP000294562"/>
    </source>
</evidence>
<dbReference type="Pfam" id="PF09835">
    <property type="entry name" value="DUF2062"/>
    <property type="match status" value="1"/>
</dbReference>
<feature type="transmembrane region" description="Helical" evidence="2">
    <location>
        <begin position="46"/>
        <end position="75"/>
    </location>
</feature>
<feature type="transmembrane region" description="Helical" evidence="2">
    <location>
        <begin position="153"/>
        <end position="179"/>
    </location>
</feature>
<protein>
    <submittedName>
        <fullName evidence="4">DUF2062 domain-containing protein</fullName>
    </submittedName>
</protein>
<dbReference type="OrthoDB" id="7360463at2"/>
<name>A0A4R6AUW5_9RHOB</name>
<dbReference type="InterPro" id="IPR018639">
    <property type="entry name" value="DUF2062"/>
</dbReference>
<accession>A0A4R6AUW5</accession>
<keyword evidence="5" id="KW-1185">Reference proteome</keyword>